<keyword evidence="3" id="KW-1185">Reference proteome</keyword>
<accession>A0A8X6R4R3</accession>
<gene>
    <name evidence="2" type="ORF">NPIL_621961</name>
</gene>
<dbReference type="AlphaFoldDB" id="A0A8X6R4R3"/>
<dbReference type="Proteomes" id="UP000887013">
    <property type="component" value="Unassembled WGS sequence"/>
</dbReference>
<evidence type="ECO:0000313" key="2">
    <source>
        <dbReference type="EMBL" id="GFU61648.1"/>
    </source>
</evidence>
<evidence type="ECO:0000313" key="3">
    <source>
        <dbReference type="Proteomes" id="UP000887013"/>
    </source>
</evidence>
<sequence length="78" mass="8534">MTNVYLCLLQARCGQPGTVLPFRIPAASVGCPPNMNRGRERKKSFDSAISHPSKRSESGGRPLRLPCVTDDGTYSFVH</sequence>
<protein>
    <submittedName>
        <fullName evidence="2">Uncharacterized protein</fullName>
    </submittedName>
</protein>
<feature type="region of interest" description="Disordered" evidence="1">
    <location>
        <begin position="33"/>
        <end position="65"/>
    </location>
</feature>
<evidence type="ECO:0000256" key="1">
    <source>
        <dbReference type="SAM" id="MobiDB-lite"/>
    </source>
</evidence>
<reference evidence="2" key="1">
    <citation type="submission" date="2020-08" db="EMBL/GenBank/DDBJ databases">
        <title>Multicomponent nature underlies the extraordinary mechanical properties of spider dragline silk.</title>
        <authorList>
            <person name="Kono N."/>
            <person name="Nakamura H."/>
            <person name="Mori M."/>
            <person name="Yoshida Y."/>
            <person name="Ohtoshi R."/>
            <person name="Malay A.D."/>
            <person name="Moran D.A.P."/>
            <person name="Tomita M."/>
            <person name="Numata K."/>
            <person name="Arakawa K."/>
        </authorList>
    </citation>
    <scope>NUCLEOTIDE SEQUENCE</scope>
</reference>
<dbReference type="EMBL" id="BMAW01040927">
    <property type="protein sequence ID" value="GFU61648.1"/>
    <property type="molecule type" value="Genomic_DNA"/>
</dbReference>
<comment type="caution">
    <text evidence="2">The sequence shown here is derived from an EMBL/GenBank/DDBJ whole genome shotgun (WGS) entry which is preliminary data.</text>
</comment>
<name>A0A8X6R4R3_NEPPI</name>
<organism evidence="2 3">
    <name type="scientific">Nephila pilipes</name>
    <name type="common">Giant wood spider</name>
    <name type="synonym">Nephila maculata</name>
    <dbReference type="NCBI Taxonomy" id="299642"/>
    <lineage>
        <taxon>Eukaryota</taxon>
        <taxon>Metazoa</taxon>
        <taxon>Ecdysozoa</taxon>
        <taxon>Arthropoda</taxon>
        <taxon>Chelicerata</taxon>
        <taxon>Arachnida</taxon>
        <taxon>Araneae</taxon>
        <taxon>Araneomorphae</taxon>
        <taxon>Entelegynae</taxon>
        <taxon>Araneoidea</taxon>
        <taxon>Nephilidae</taxon>
        <taxon>Nephila</taxon>
    </lineage>
</organism>
<proteinExistence type="predicted"/>